<name>A0A447P213_SALET</name>
<keyword evidence="1" id="KW-0808">Transferase</keyword>
<evidence type="ECO:0000313" key="2">
    <source>
        <dbReference type="Proteomes" id="UP000276345"/>
    </source>
</evidence>
<protein>
    <submittedName>
        <fullName evidence="1">Aminoalkylphosphonic acid N-acetyltransferase</fullName>
    </submittedName>
</protein>
<proteinExistence type="predicted"/>
<organism evidence="1 2">
    <name type="scientific">Salmonella enterica subsp. enterica serovar Sanjuan</name>
    <dbReference type="NCBI Taxonomy" id="1160765"/>
    <lineage>
        <taxon>Bacteria</taxon>
        <taxon>Pseudomonadati</taxon>
        <taxon>Pseudomonadota</taxon>
        <taxon>Gammaproteobacteria</taxon>
        <taxon>Enterobacterales</taxon>
        <taxon>Enterobacteriaceae</taxon>
        <taxon>Salmonella</taxon>
    </lineage>
</organism>
<dbReference type="Proteomes" id="UP000276345">
    <property type="component" value="Chromosome"/>
</dbReference>
<gene>
    <name evidence="1" type="ORF">NCTC7406_04842</name>
</gene>
<accession>A0A447P213</accession>
<reference evidence="1 2" key="1">
    <citation type="submission" date="2018-12" db="EMBL/GenBank/DDBJ databases">
        <authorList>
            <consortium name="Pathogen Informatics"/>
        </authorList>
    </citation>
    <scope>NUCLEOTIDE SEQUENCE [LARGE SCALE GENOMIC DNA]</scope>
    <source>
        <strain evidence="1 2">NCTC7406</strain>
    </source>
</reference>
<evidence type="ECO:0000313" key="1">
    <source>
        <dbReference type="EMBL" id="VEA09591.1"/>
    </source>
</evidence>
<dbReference type="AlphaFoldDB" id="A0A447P213"/>
<dbReference type="EMBL" id="LR134142">
    <property type="protein sequence ID" value="VEA09591.1"/>
    <property type="molecule type" value="Genomic_DNA"/>
</dbReference>
<dbReference type="GO" id="GO:0016740">
    <property type="term" value="F:transferase activity"/>
    <property type="evidence" value="ECO:0007669"/>
    <property type="project" value="UniProtKB-KW"/>
</dbReference>
<sequence>MSVCELRHATTEDIDSVYALICELLKMSLIIRLSGMGSPLIYWTPTFIIV</sequence>